<evidence type="ECO:0000256" key="1">
    <source>
        <dbReference type="ARBA" id="ARBA00022553"/>
    </source>
</evidence>
<keyword evidence="1 6" id="KW-0597">Phosphoprotein</keyword>
<dbReference type="SUPFAM" id="SSF46894">
    <property type="entry name" value="C-terminal effector domain of the bipartite response regulators"/>
    <property type="match status" value="1"/>
</dbReference>
<dbReference type="GO" id="GO:0032993">
    <property type="term" value="C:protein-DNA complex"/>
    <property type="evidence" value="ECO:0007669"/>
    <property type="project" value="TreeGrafter"/>
</dbReference>
<accession>A0A918T322</accession>
<dbReference type="PANTHER" id="PTHR48111:SF4">
    <property type="entry name" value="DNA-BINDING DUAL TRANSCRIPTIONAL REGULATOR OMPR"/>
    <property type="match status" value="1"/>
</dbReference>
<evidence type="ECO:0000313" key="11">
    <source>
        <dbReference type="Proteomes" id="UP000646426"/>
    </source>
</evidence>
<feature type="modified residue" description="4-aspartylphosphate" evidence="6">
    <location>
        <position position="57"/>
    </location>
</feature>
<dbReference type="CDD" id="cd00383">
    <property type="entry name" value="trans_reg_C"/>
    <property type="match status" value="1"/>
</dbReference>
<dbReference type="Pfam" id="PF00072">
    <property type="entry name" value="Response_reg"/>
    <property type="match status" value="1"/>
</dbReference>
<name>A0A918T322_9GAMM</name>
<evidence type="ECO:0000259" key="9">
    <source>
        <dbReference type="PROSITE" id="PS51755"/>
    </source>
</evidence>
<keyword evidence="11" id="KW-1185">Reference proteome</keyword>
<evidence type="ECO:0000256" key="4">
    <source>
        <dbReference type="ARBA" id="ARBA00023125"/>
    </source>
</evidence>
<dbReference type="AlphaFoldDB" id="A0A918T322"/>
<evidence type="ECO:0000256" key="5">
    <source>
        <dbReference type="ARBA" id="ARBA00023163"/>
    </source>
</evidence>
<dbReference type="PANTHER" id="PTHR48111">
    <property type="entry name" value="REGULATOR OF RPOS"/>
    <property type="match status" value="1"/>
</dbReference>
<dbReference type="InterPro" id="IPR036388">
    <property type="entry name" value="WH-like_DNA-bd_sf"/>
</dbReference>
<organism evidence="10 11">
    <name type="scientific">Cognatilysobacter bugurensis</name>
    <dbReference type="NCBI Taxonomy" id="543356"/>
    <lineage>
        <taxon>Bacteria</taxon>
        <taxon>Pseudomonadati</taxon>
        <taxon>Pseudomonadota</taxon>
        <taxon>Gammaproteobacteria</taxon>
        <taxon>Lysobacterales</taxon>
        <taxon>Lysobacteraceae</taxon>
        <taxon>Cognatilysobacter</taxon>
    </lineage>
</organism>
<dbReference type="InterPro" id="IPR016032">
    <property type="entry name" value="Sig_transdc_resp-reg_C-effctor"/>
</dbReference>
<evidence type="ECO:0000256" key="6">
    <source>
        <dbReference type="PROSITE-ProRule" id="PRU00169"/>
    </source>
</evidence>
<keyword evidence="2" id="KW-0902">Two-component regulatory system</keyword>
<feature type="domain" description="OmpR/PhoB-type" evidence="9">
    <location>
        <begin position="134"/>
        <end position="233"/>
    </location>
</feature>
<evidence type="ECO:0000256" key="7">
    <source>
        <dbReference type="PROSITE-ProRule" id="PRU01091"/>
    </source>
</evidence>
<dbReference type="GO" id="GO:0000976">
    <property type="term" value="F:transcription cis-regulatory region binding"/>
    <property type="evidence" value="ECO:0007669"/>
    <property type="project" value="TreeGrafter"/>
</dbReference>
<dbReference type="GO" id="GO:0006355">
    <property type="term" value="P:regulation of DNA-templated transcription"/>
    <property type="evidence" value="ECO:0007669"/>
    <property type="project" value="InterPro"/>
</dbReference>
<dbReference type="InterPro" id="IPR001867">
    <property type="entry name" value="OmpR/PhoB-type_DNA-bd"/>
</dbReference>
<comment type="caution">
    <text evidence="10">The sequence shown here is derived from an EMBL/GenBank/DDBJ whole genome shotgun (WGS) entry which is preliminary data.</text>
</comment>
<reference evidence="10" key="1">
    <citation type="journal article" date="2014" name="Int. J. Syst. Evol. Microbiol.">
        <title>Complete genome sequence of Corynebacterium casei LMG S-19264T (=DSM 44701T), isolated from a smear-ripened cheese.</title>
        <authorList>
            <consortium name="US DOE Joint Genome Institute (JGI-PGF)"/>
            <person name="Walter F."/>
            <person name="Albersmeier A."/>
            <person name="Kalinowski J."/>
            <person name="Ruckert C."/>
        </authorList>
    </citation>
    <scope>NUCLEOTIDE SEQUENCE</scope>
    <source>
        <strain evidence="10">KCTC 23077</strain>
    </source>
</reference>
<dbReference type="Gene3D" id="1.10.10.10">
    <property type="entry name" value="Winged helix-like DNA-binding domain superfamily/Winged helix DNA-binding domain"/>
    <property type="match status" value="1"/>
</dbReference>
<dbReference type="InterPro" id="IPR011006">
    <property type="entry name" value="CheY-like_superfamily"/>
</dbReference>
<dbReference type="GO" id="GO:0000156">
    <property type="term" value="F:phosphorelay response regulator activity"/>
    <property type="evidence" value="ECO:0007669"/>
    <property type="project" value="TreeGrafter"/>
</dbReference>
<dbReference type="GO" id="GO:0005829">
    <property type="term" value="C:cytosol"/>
    <property type="evidence" value="ECO:0007669"/>
    <property type="project" value="TreeGrafter"/>
</dbReference>
<evidence type="ECO:0000256" key="2">
    <source>
        <dbReference type="ARBA" id="ARBA00023012"/>
    </source>
</evidence>
<dbReference type="SUPFAM" id="SSF52172">
    <property type="entry name" value="CheY-like"/>
    <property type="match status" value="1"/>
</dbReference>
<dbReference type="Gene3D" id="3.40.50.2300">
    <property type="match status" value="1"/>
</dbReference>
<protein>
    <submittedName>
        <fullName evidence="10">DNA-binding response regulator</fullName>
    </submittedName>
</protein>
<evidence type="ECO:0000259" key="8">
    <source>
        <dbReference type="PROSITE" id="PS50110"/>
    </source>
</evidence>
<gene>
    <name evidence="10" type="ORF">GCM10007067_25710</name>
</gene>
<dbReference type="EMBL" id="BMYD01000004">
    <property type="protein sequence ID" value="GHA86517.1"/>
    <property type="molecule type" value="Genomic_DNA"/>
</dbReference>
<dbReference type="Proteomes" id="UP000646426">
    <property type="component" value="Unassembled WGS sequence"/>
</dbReference>
<dbReference type="InterPro" id="IPR039420">
    <property type="entry name" value="WalR-like"/>
</dbReference>
<dbReference type="SMART" id="SM00862">
    <property type="entry name" value="Trans_reg_C"/>
    <property type="match status" value="1"/>
</dbReference>
<keyword evidence="3" id="KW-0805">Transcription regulation</keyword>
<sequence>MSYQAHRILLVDDDRRLAGMLATYLHQHGVQVDAAETCEAALQRLKSGAPYVVIVLDLMLPDGDGLDLCRRIRTLGQPLSAIPIVMLTAKGDPLDRVIGLELGADDYMPKPFEPRELLARLRAVLRRPPLVSERPALILGDVRLDRDARRVAIRGAEVDLTSRQFELLMTLAEAAGRVLSREHLMDVICGEALDASDRSIDVQIGRLRAALGDDPRKPRYIATVRGVGYCFRRPGAIESIDG</sequence>
<reference evidence="10" key="2">
    <citation type="submission" date="2020-09" db="EMBL/GenBank/DDBJ databases">
        <authorList>
            <person name="Sun Q."/>
            <person name="Kim S."/>
        </authorList>
    </citation>
    <scope>NUCLEOTIDE SEQUENCE</scope>
    <source>
        <strain evidence="10">KCTC 23077</strain>
    </source>
</reference>
<dbReference type="Gene3D" id="6.10.250.690">
    <property type="match status" value="1"/>
</dbReference>
<proteinExistence type="predicted"/>
<dbReference type="PROSITE" id="PS51755">
    <property type="entry name" value="OMPR_PHOB"/>
    <property type="match status" value="1"/>
</dbReference>
<dbReference type="SMART" id="SM00448">
    <property type="entry name" value="REC"/>
    <property type="match status" value="1"/>
</dbReference>
<feature type="DNA-binding region" description="OmpR/PhoB-type" evidence="7">
    <location>
        <begin position="134"/>
        <end position="233"/>
    </location>
</feature>
<dbReference type="InterPro" id="IPR001789">
    <property type="entry name" value="Sig_transdc_resp-reg_receiver"/>
</dbReference>
<feature type="domain" description="Response regulatory" evidence="8">
    <location>
        <begin position="7"/>
        <end position="125"/>
    </location>
</feature>
<evidence type="ECO:0000256" key="3">
    <source>
        <dbReference type="ARBA" id="ARBA00023015"/>
    </source>
</evidence>
<dbReference type="PROSITE" id="PS50110">
    <property type="entry name" value="RESPONSE_REGULATORY"/>
    <property type="match status" value="1"/>
</dbReference>
<dbReference type="Pfam" id="PF00486">
    <property type="entry name" value="Trans_reg_C"/>
    <property type="match status" value="1"/>
</dbReference>
<keyword evidence="5" id="KW-0804">Transcription</keyword>
<evidence type="ECO:0000313" key="10">
    <source>
        <dbReference type="EMBL" id="GHA86517.1"/>
    </source>
</evidence>
<keyword evidence="4 7" id="KW-0238">DNA-binding</keyword>